<organism evidence="1 2">
    <name type="scientific">Molorchus minor</name>
    <dbReference type="NCBI Taxonomy" id="1323400"/>
    <lineage>
        <taxon>Eukaryota</taxon>
        <taxon>Metazoa</taxon>
        <taxon>Ecdysozoa</taxon>
        <taxon>Arthropoda</taxon>
        <taxon>Hexapoda</taxon>
        <taxon>Insecta</taxon>
        <taxon>Pterygota</taxon>
        <taxon>Neoptera</taxon>
        <taxon>Endopterygota</taxon>
        <taxon>Coleoptera</taxon>
        <taxon>Polyphaga</taxon>
        <taxon>Cucujiformia</taxon>
        <taxon>Chrysomeloidea</taxon>
        <taxon>Cerambycidae</taxon>
        <taxon>Lamiinae</taxon>
        <taxon>Monochamini</taxon>
        <taxon>Molorchus</taxon>
    </lineage>
</organism>
<name>A0ABQ9JXF9_9CUCU</name>
<dbReference type="EMBL" id="JAPWTJ010000115">
    <property type="protein sequence ID" value="KAJ8982634.1"/>
    <property type="molecule type" value="Genomic_DNA"/>
</dbReference>
<reference evidence="1" key="1">
    <citation type="journal article" date="2023" name="Insect Mol. Biol.">
        <title>Genome sequencing provides insights into the evolution of gene families encoding plant cell wall-degrading enzymes in longhorned beetles.</title>
        <authorList>
            <person name="Shin N.R."/>
            <person name="Okamura Y."/>
            <person name="Kirsch R."/>
            <person name="Pauchet Y."/>
        </authorList>
    </citation>
    <scope>NUCLEOTIDE SEQUENCE</scope>
    <source>
        <strain evidence="1">MMC_N1</strain>
    </source>
</reference>
<evidence type="ECO:0000313" key="1">
    <source>
        <dbReference type="EMBL" id="KAJ8982634.1"/>
    </source>
</evidence>
<proteinExistence type="predicted"/>
<keyword evidence="2" id="KW-1185">Reference proteome</keyword>
<comment type="caution">
    <text evidence="1">The sequence shown here is derived from an EMBL/GenBank/DDBJ whole genome shotgun (WGS) entry which is preliminary data.</text>
</comment>
<sequence>MKAFFQDSNFSLYKRMWEAMDSATPSVFEKTNPDGVRRVQNTPRGLYAFFMESTQIEYEIETKCDLKQVGSPLDRKHYGIAMPLDAPFRTIIDHAILKLSEKKQVKRVER</sequence>
<dbReference type="Proteomes" id="UP001162164">
    <property type="component" value="Unassembled WGS sequence"/>
</dbReference>
<gene>
    <name evidence="1" type="ORF">NQ317_002686</name>
</gene>
<dbReference type="Gene3D" id="3.40.190.10">
    <property type="entry name" value="Periplasmic binding protein-like II"/>
    <property type="match status" value="2"/>
</dbReference>
<accession>A0ABQ9JXF9</accession>
<dbReference type="SUPFAM" id="SSF53850">
    <property type="entry name" value="Periplasmic binding protein-like II"/>
    <property type="match status" value="1"/>
</dbReference>
<dbReference type="InterPro" id="IPR015683">
    <property type="entry name" value="Ionotropic_Glu_rcpt"/>
</dbReference>
<protein>
    <submittedName>
        <fullName evidence="1">Uncharacterized protein</fullName>
    </submittedName>
</protein>
<dbReference type="PANTHER" id="PTHR18966">
    <property type="entry name" value="IONOTROPIC GLUTAMATE RECEPTOR"/>
    <property type="match status" value="1"/>
</dbReference>
<evidence type="ECO:0000313" key="2">
    <source>
        <dbReference type="Proteomes" id="UP001162164"/>
    </source>
</evidence>